<dbReference type="PANTHER" id="PTHR11134">
    <property type="entry name" value="ADAPTOR COMPLEX SUBUNIT BETA FAMILY MEMBER"/>
    <property type="match status" value="1"/>
</dbReference>
<dbReference type="VEuPathDB" id="MicrosporidiaDB:M896_060740"/>
<dbReference type="InterPro" id="IPR011989">
    <property type="entry name" value="ARM-like"/>
</dbReference>
<dbReference type="HOGENOM" id="CLU_359811_0_0_1"/>
<dbReference type="InterPro" id="IPR002553">
    <property type="entry name" value="Clathrin/coatomer_adapt-like_N"/>
</dbReference>
<dbReference type="GO" id="GO:0016192">
    <property type="term" value="P:vesicle-mediated transport"/>
    <property type="evidence" value="ECO:0007669"/>
    <property type="project" value="InterPro"/>
</dbReference>
<evidence type="ECO:0000313" key="7">
    <source>
        <dbReference type="EMBL" id="KHN69575.1"/>
    </source>
</evidence>
<keyword evidence="5" id="KW-0472">Membrane</keyword>
<sequence length="849" mass="97051">MGVKDAFEMKDISRLFENCSFVSEPLEKVEITEFISSMDKKKQIEGMRSLICRMQRGEDMSVLCNDVMRVIDTRNVEFKILLNQYLVKYTQEWPAKQLMCINTLLKDFGDEDQDIRHSAIEYSGLLGDWTVIKNYINPLRAHASSKCVDTRQKVACSLKNYFIRDPKLFRDEGLCDLLRRLAFDDNHAVSACAINTIRVVEDIHAANDHAKILSVEDINKLLEKYSRCRSKDVLGCLLEVIKNRADEFRDAALLNYCMISCDFRTFYLGSSLAIMIDSSFRQSVFDHLQGFLLASDDELYFVLEYAESLVEHVQYENSCFAIFDSDSIHNKIKKIRLLFNRLDNISIAEVKRMCNISRLASTVLAESIRADYPIEDVFKNTDNTDEVIGILYKADVLSAKWSFLINQFLRSVSGINEKQKYIYLCGIYCQDVPAEILSIQRQSSVHLTDEFIRFYLNMYRRGIYSITTTIENLIDIQKHCISKEKISMVISTLKTQGLAGLGMFCHLKRNDNIYESKYSEFLPRITKSILDVKPYYGYDDPSIDKPHDDCEKQMNIRKCLVRGESFIESEPVNREDVCYEQEKFHKGSNMHLNNSNIIYEPEKIHADSSINVCNSNANIKSNNRSSIIYQNAAESQNTCLKRISPLLSGKHDEENAWARFAESQPCVNLPGVQQTCSADNNIIRLIDTNGLKGALCINNNEISLQVDILESKISIYYECRGWPSRKRIAQEGTYPLMKIDSSAINSNFRLTIGKSIYDVFLDLSLFMKPLSCTNEDFAKGFAVQRDSITIQAHNAKHLHLLTNKKNSFQVGNGLFAFSILGSAAYASHSANQLVIKSTKRVLHAISQTK</sequence>
<evidence type="ECO:0000256" key="2">
    <source>
        <dbReference type="ARBA" id="ARBA00006613"/>
    </source>
</evidence>
<evidence type="ECO:0000256" key="3">
    <source>
        <dbReference type="ARBA" id="ARBA00022448"/>
    </source>
</evidence>
<comment type="subcellular location">
    <subcellularLocation>
        <location evidence="1">Endomembrane system</location>
    </subcellularLocation>
</comment>
<protein>
    <submittedName>
        <fullName evidence="7">Subunit of vesicle coat complex</fullName>
    </submittedName>
</protein>
<evidence type="ECO:0000256" key="5">
    <source>
        <dbReference type="ARBA" id="ARBA00023136"/>
    </source>
</evidence>
<dbReference type="OrthoDB" id="2192743at2759"/>
<dbReference type="Pfam" id="PF01602">
    <property type="entry name" value="Adaptin_N"/>
    <property type="match status" value="1"/>
</dbReference>
<comment type="caution">
    <text evidence="7">The sequence shown here is derived from an EMBL/GenBank/DDBJ whole genome shotgun (WGS) entry which is preliminary data.</text>
</comment>
<dbReference type="GO" id="GO:0012505">
    <property type="term" value="C:endomembrane system"/>
    <property type="evidence" value="ECO:0007669"/>
    <property type="project" value="UniProtKB-SubCell"/>
</dbReference>
<dbReference type="GeneID" id="26261945"/>
<dbReference type="InParanoid" id="A0A0B2UKN9"/>
<keyword evidence="3" id="KW-0813">Transport</keyword>
<feature type="domain" description="Clathrin/coatomer adaptor adaptin-like N-terminal" evidence="6">
    <location>
        <begin position="30"/>
        <end position="222"/>
    </location>
</feature>
<evidence type="ECO:0000256" key="1">
    <source>
        <dbReference type="ARBA" id="ARBA00004308"/>
    </source>
</evidence>
<name>A0A0B2UKN9_9MICR</name>
<dbReference type="GO" id="GO:0006886">
    <property type="term" value="P:intracellular protein transport"/>
    <property type="evidence" value="ECO:0007669"/>
    <property type="project" value="InterPro"/>
</dbReference>
<gene>
    <name evidence="7" type="ORF">M896_060740</name>
</gene>
<reference evidence="7 8" key="1">
    <citation type="journal article" date="2014" name="MBio">
        <title>The Ordospora colligata genome; evolution of extreme reduction in microsporidia and host-to-parasite horizontal gene transfer.</title>
        <authorList>
            <person name="Pombert J.-F."/>
            <person name="Haag K.L."/>
            <person name="Beidas S."/>
            <person name="Ebert D."/>
            <person name="Keeling P.J."/>
        </authorList>
    </citation>
    <scope>NUCLEOTIDE SEQUENCE [LARGE SCALE GENOMIC DNA]</scope>
    <source>
        <strain evidence="7 8">OC4</strain>
    </source>
</reference>
<keyword evidence="8" id="KW-1185">Reference proteome</keyword>
<dbReference type="GO" id="GO:0030117">
    <property type="term" value="C:membrane coat"/>
    <property type="evidence" value="ECO:0007669"/>
    <property type="project" value="InterPro"/>
</dbReference>
<evidence type="ECO:0000313" key="8">
    <source>
        <dbReference type="Proteomes" id="UP000031056"/>
    </source>
</evidence>
<dbReference type="Gene3D" id="1.25.10.10">
    <property type="entry name" value="Leucine-rich Repeat Variant"/>
    <property type="match status" value="1"/>
</dbReference>
<keyword evidence="4" id="KW-0653">Protein transport</keyword>
<evidence type="ECO:0000259" key="6">
    <source>
        <dbReference type="Pfam" id="PF01602"/>
    </source>
</evidence>
<accession>A0A0B2UKN9</accession>
<dbReference type="Proteomes" id="UP000031056">
    <property type="component" value="Unassembled WGS sequence"/>
</dbReference>
<comment type="similarity">
    <text evidence="2">Belongs to the adaptor complexes large subunit family.</text>
</comment>
<dbReference type="SUPFAM" id="SSF48371">
    <property type="entry name" value="ARM repeat"/>
    <property type="match status" value="1"/>
</dbReference>
<evidence type="ECO:0000256" key="4">
    <source>
        <dbReference type="ARBA" id="ARBA00022927"/>
    </source>
</evidence>
<dbReference type="STRING" id="1354746.A0A0B2UKN9"/>
<dbReference type="InterPro" id="IPR016024">
    <property type="entry name" value="ARM-type_fold"/>
</dbReference>
<dbReference type="AlphaFoldDB" id="A0A0B2UKN9"/>
<organism evidence="7 8">
    <name type="scientific">Ordospora colligata OC4</name>
    <dbReference type="NCBI Taxonomy" id="1354746"/>
    <lineage>
        <taxon>Eukaryota</taxon>
        <taxon>Fungi</taxon>
        <taxon>Fungi incertae sedis</taxon>
        <taxon>Microsporidia</taxon>
        <taxon>Ordosporidae</taxon>
        <taxon>Ordospora</taxon>
    </lineage>
</organism>
<proteinExistence type="inferred from homology"/>
<dbReference type="RefSeq" id="XP_014563617.1">
    <property type="nucleotide sequence ID" value="XM_014708131.1"/>
</dbReference>
<dbReference type="EMBL" id="JOKQ01000006">
    <property type="protein sequence ID" value="KHN69575.1"/>
    <property type="molecule type" value="Genomic_DNA"/>
</dbReference>
<dbReference type="InterPro" id="IPR026739">
    <property type="entry name" value="AP_beta"/>
</dbReference>